<dbReference type="InterPro" id="IPR013736">
    <property type="entry name" value="Xaa-Pro_dipept_C"/>
</dbReference>
<evidence type="ECO:0000313" key="3">
    <source>
        <dbReference type="EMBL" id="AXV04778.1"/>
    </source>
</evidence>
<evidence type="ECO:0000259" key="2">
    <source>
        <dbReference type="SMART" id="SM00939"/>
    </source>
</evidence>
<feature type="domain" description="Xaa-Pro dipeptidyl-peptidase C-terminal" evidence="2">
    <location>
        <begin position="330"/>
        <end position="588"/>
    </location>
</feature>
<dbReference type="PANTHER" id="PTHR43056:SF10">
    <property type="entry name" value="COCE_NOND FAMILY, PUTATIVE (AFU_ORTHOLOGUE AFUA_7G00600)-RELATED"/>
    <property type="match status" value="1"/>
</dbReference>
<dbReference type="Proteomes" id="UP000264006">
    <property type="component" value="Chromosome"/>
</dbReference>
<dbReference type="InterPro" id="IPR008979">
    <property type="entry name" value="Galactose-bd-like_sf"/>
</dbReference>
<protein>
    <submittedName>
        <fullName evidence="3">Hydrolase, CocE/NonD family</fullName>
    </submittedName>
</protein>
<reference evidence="3 4" key="1">
    <citation type="submission" date="2018-09" db="EMBL/GenBank/DDBJ databases">
        <title>Complete genome sequence of Euzebya sp. DY32-46 isolated from seawater of Pacific Ocean.</title>
        <authorList>
            <person name="Xu L."/>
            <person name="Wu Y.-H."/>
            <person name="Xu X.-W."/>
        </authorList>
    </citation>
    <scope>NUCLEOTIDE SEQUENCE [LARGE SCALE GENOMIC DNA]</scope>
    <source>
        <strain evidence="3 4">DY32-46</strain>
    </source>
</reference>
<dbReference type="Pfam" id="PF08530">
    <property type="entry name" value="PepX_C"/>
    <property type="match status" value="1"/>
</dbReference>
<dbReference type="RefSeq" id="WP_114589676.1">
    <property type="nucleotide sequence ID" value="NZ_CP031165.1"/>
</dbReference>
<dbReference type="KEGG" id="euz:DVS28_a0070"/>
<sequence>MSRRTLISVLSVLLVLGLLPAALTAEEVVAWEAYDRDAEYGVVSQTDIPVTMRDGIRLRADVHRPDAPGRFPVILTQTPYSKGGAGLGGANPYFVERGYVHVVVDVRGTGGSEGQWDSFGESEQGDGYELVEWAAAQEWSDGNVGLWGASYLAINQLFTAALQPPSLKAIFPIVPSADTYRDIVMAGGQVNTAFIPLWLGLVTGTGVQPPTYTAQDPLGAAGAVASHAGSVPAFQGRTVIDSVTGGDNAYDGPFHRLRSPIEVIDRVEVPAFVVGGLRDIFQRGEPLVYEALARGLPHDTKLLMGNWTHGDFGDGLPTAELPVTLDSIALRWFDNYLKGDNTHINRIPAVTQWVRGAGVFAPQQNWPNPAMAPERFYLRGEGGLSTEAPSTDEPADSYRMMPISGACTGSSTQWLIGVTESSPCTTDNRLNNELEVLYTTEPLEEDLRLDGPIGARMWIRTDREDAVVVVRVQDVAPDGTSTELSTGLMAASHRRLNVDRTRVVDGHMLMPYHDFTREAQMPVPAGEAIPVNVEVFPTNAVIKAGHSLRISVGPSDVPHAMSPLPMLGNSLGGTVEIIHDTAHASYVNIPVLR</sequence>
<evidence type="ECO:0000256" key="1">
    <source>
        <dbReference type="ARBA" id="ARBA00022801"/>
    </source>
</evidence>
<dbReference type="InterPro" id="IPR000383">
    <property type="entry name" value="Xaa-Pro-like_dom"/>
</dbReference>
<dbReference type="SUPFAM" id="SSF53474">
    <property type="entry name" value="alpha/beta-Hydrolases"/>
    <property type="match status" value="1"/>
</dbReference>
<dbReference type="AlphaFoldDB" id="A0A346XRD1"/>
<dbReference type="Gene3D" id="2.60.120.260">
    <property type="entry name" value="Galactose-binding domain-like"/>
    <property type="match status" value="1"/>
</dbReference>
<dbReference type="SMART" id="SM00939">
    <property type="entry name" value="PepX_C"/>
    <property type="match status" value="1"/>
</dbReference>
<gene>
    <name evidence="3" type="ORF">DVS28_a0070</name>
</gene>
<dbReference type="PANTHER" id="PTHR43056">
    <property type="entry name" value="PEPTIDASE S9 PROLYL OLIGOPEPTIDASE"/>
    <property type="match status" value="1"/>
</dbReference>
<dbReference type="Pfam" id="PF02129">
    <property type="entry name" value="Peptidase_S15"/>
    <property type="match status" value="1"/>
</dbReference>
<dbReference type="Gene3D" id="1.10.3020.10">
    <property type="entry name" value="alpha-amino acid ester hydrolase ( Helical cap domain)"/>
    <property type="match status" value="1"/>
</dbReference>
<keyword evidence="1 3" id="KW-0378">Hydrolase</keyword>
<dbReference type="InterPro" id="IPR050585">
    <property type="entry name" value="Xaa-Pro_dipeptidyl-ppase/CocE"/>
</dbReference>
<proteinExistence type="predicted"/>
<dbReference type="GO" id="GO:0008239">
    <property type="term" value="F:dipeptidyl-peptidase activity"/>
    <property type="evidence" value="ECO:0007669"/>
    <property type="project" value="InterPro"/>
</dbReference>
<dbReference type="Gene3D" id="3.40.50.1820">
    <property type="entry name" value="alpha/beta hydrolase"/>
    <property type="match status" value="1"/>
</dbReference>
<evidence type="ECO:0000313" key="4">
    <source>
        <dbReference type="Proteomes" id="UP000264006"/>
    </source>
</evidence>
<dbReference type="EMBL" id="CP031165">
    <property type="protein sequence ID" value="AXV04778.1"/>
    <property type="molecule type" value="Genomic_DNA"/>
</dbReference>
<dbReference type="OrthoDB" id="5240615at2"/>
<keyword evidence="4" id="KW-1185">Reference proteome</keyword>
<dbReference type="InterPro" id="IPR029058">
    <property type="entry name" value="AB_hydrolase_fold"/>
</dbReference>
<organism evidence="3 4">
    <name type="scientific">Euzebya pacifica</name>
    <dbReference type="NCBI Taxonomy" id="1608957"/>
    <lineage>
        <taxon>Bacteria</taxon>
        <taxon>Bacillati</taxon>
        <taxon>Actinomycetota</taxon>
        <taxon>Nitriliruptoria</taxon>
        <taxon>Euzebyales</taxon>
    </lineage>
</organism>
<dbReference type="SUPFAM" id="SSF49785">
    <property type="entry name" value="Galactose-binding domain-like"/>
    <property type="match status" value="1"/>
</dbReference>
<name>A0A346XRD1_9ACTN</name>
<dbReference type="InterPro" id="IPR005674">
    <property type="entry name" value="CocE/Ser_esterase"/>
</dbReference>
<dbReference type="NCBIfam" id="TIGR00976">
    <property type="entry name" value="CocE_NonD"/>
    <property type="match status" value="1"/>
</dbReference>
<accession>A0A346XRD1</accession>